<organism evidence="9 10">
    <name type="scientific">Vibrio nigripulchritudo SOn1</name>
    <dbReference type="NCBI Taxonomy" id="1238450"/>
    <lineage>
        <taxon>Bacteria</taxon>
        <taxon>Pseudomonadati</taxon>
        <taxon>Pseudomonadota</taxon>
        <taxon>Gammaproteobacteria</taxon>
        <taxon>Vibrionales</taxon>
        <taxon>Vibrionaceae</taxon>
        <taxon>Vibrio</taxon>
    </lineage>
</organism>
<comment type="caution">
    <text evidence="9">The sequence shown here is derived from an EMBL/GenBank/DDBJ whole genome shotgun (WGS) entry which is preliminary data.</text>
</comment>
<evidence type="ECO:0000256" key="2">
    <source>
        <dbReference type="ARBA" id="ARBA00006206"/>
    </source>
</evidence>
<dbReference type="Pfam" id="PF01263">
    <property type="entry name" value="Aldose_epim"/>
    <property type="match status" value="1"/>
</dbReference>
<protein>
    <recommendedName>
        <fullName evidence="5">Aldose 1-epimerase</fullName>
        <ecNumber evidence="5">5.1.3.3</ecNumber>
    </recommendedName>
</protein>
<dbReference type="Proteomes" id="UP000018211">
    <property type="component" value="Unassembled WGS sequence"/>
</dbReference>
<reference evidence="9 10" key="1">
    <citation type="journal article" date="2013" name="ISME J.">
        <title>Comparative genomics of pathogenic lineages of Vibrio nigripulchritudo identifies virulence-associated traits.</title>
        <authorList>
            <person name="Goudenege D."/>
            <person name="Labreuche Y."/>
            <person name="Krin E."/>
            <person name="Ansquer D."/>
            <person name="Mangenot S."/>
            <person name="Calteau A."/>
            <person name="Medigue C."/>
            <person name="Mazel D."/>
            <person name="Polz M.F."/>
            <person name="Le Roux F."/>
        </authorList>
    </citation>
    <scope>NUCLEOTIDE SEQUENCE [LARGE SCALE GENOMIC DNA]</scope>
    <source>
        <strain evidence="9 10">SOn1</strain>
    </source>
</reference>
<feature type="active site" description="Proton donor" evidence="6">
    <location>
        <position position="182"/>
    </location>
</feature>
<keyword evidence="4 5" id="KW-0119">Carbohydrate metabolism</keyword>
<dbReference type="GO" id="GO:0004034">
    <property type="term" value="F:aldose 1-epimerase activity"/>
    <property type="evidence" value="ECO:0007669"/>
    <property type="project" value="UniProtKB-EC"/>
</dbReference>
<dbReference type="GO" id="GO:0030246">
    <property type="term" value="F:carbohydrate binding"/>
    <property type="evidence" value="ECO:0007669"/>
    <property type="project" value="InterPro"/>
</dbReference>
<evidence type="ECO:0000256" key="3">
    <source>
        <dbReference type="ARBA" id="ARBA00023235"/>
    </source>
</evidence>
<proteinExistence type="inferred from homology"/>
<dbReference type="GO" id="GO:0033499">
    <property type="term" value="P:galactose catabolic process via UDP-galactose, Leloir pathway"/>
    <property type="evidence" value="ECO:0007669"/>
    <property type="project" value="TreeGrafter"/>
</dbReference>
<dbReference type="EC" id="5.1.3.3" evidence="5"/>
<feature type="active site" description="Proton acceptor" evidence="6">
    <location>
        <position position="314"/>
    </location>
</feature>
<evidence type="ECO:0000256" key="4">
    <source>
        <dbReference type="ARBA" id="ARBA00023277"/>
    </source>
</evidence>
<dbReference type="InterPro" id="IPR014718">
    <property type="entry name" value="GH-type_carb-bd"/>
</dbReference>
<dbReference type="EMBL" id="CAOF01000127">
    <property type="protein sequence ID" value="CCO47788.1"/>
    <property type="molecule type" value="Genomic_DNA"/>
</dbReference>
<evidence type="ECO:0000313" key="9">
    <source>
        <dbReference type="EMBL" id="CCO47788.1"/>
    </source>
</evidence>
<dbReference type="PANTHER" id="PTHR10091:SF0">
    <property type="entry name" value="GALACTOSE MUTAROTASE"/>
    <property type="match status" value="1"/>
</dbReference>
<evidence type="ECO:0000313" key="10">
    <source>
        <dbReference type="Proteomes" id="UP000018211"/>
    </source>
</evidence>
<accession>A0AAV2VSX0</accession>
<dbReference type="PANTHER" id="PTHR10091">
    <property type="entry name" value="ALDOSE-1-EPIMERASE"/>
    <property type="match status" value="1"/>
</dbReference>
<name>A0AAV2VSX0_9VIBR</name>
<dbReference type="GO" id="GO:0005737">
    <property type="term" value="C:cytoplasm"/>
    <property type="evidence" value="ECO:0007669"/>
    <property type="project" value="TreeGrafter"/>
</dbReference>
<evidence type="ECO:0000256" key="6">
    <source>
        <dbReference type="PIRSR" id="PIRSR005096-1"/>
    </source>
</evidence>
<evidence type="ECO:0000256" key="8">
    <source>
        <dbReference type="PIRSR" id="PIRSR005096-3"/>
    </source>
</evidence>
<feature type="binding site" evidence="7">
    <location>
        <position position="251"/>
    </location>
    <ligand>
        <name>beta-D-galactose</name>
        <dbReference type="ChEBI" id="CHEBI:27667"/>
    </ligand>
</feature>
<dbReference type="NCBIfam" id="TIGR02636">
    <property type="entry name" value="galM_Leloir"/>
    <property type="match status" value="1"/>
</dbReference>
<gene>
    <name evidence="9" type="primary">galM</name>
    <name evidence="9" type="ORF">VIBNISOn1_360021</name>
</gene>
<dbReference type="CDD" id="cd09019">
    <property type="entry name" value="galactose_mutarotase_like"/>
    <property type="match status" value="1"/>
</dbReference>
<dbReference type="NCBIfam" id="NF008277">
    <property type="entry name" value="PRK11055.1"/>
    <property type="match status" value="1"/>
</dbReference>
<feature type="binding site" evidence="8">
    <location>
        <begin position="182"/>
        <end position="184"/>
    </location>
    <ligand>
        <name>beta-D-galactose</name>
        <dbReference type="ChEBI" id="CHEBI:27667"/>
    </ligand>
</feature>
<dbReference type="InterPro" id="IPR015443">
    <property type="entry name" value="Aldose_1-epimerase"/>
</dbReference>
<evidence type="ECO:0000256" key="1">
    <source>
        <dbReference type="ARBA" id="ARBA00005028"/>
    </source>
</evidence>
<comment type="similarity">
    <text evidence="2 5">Belongs to the aldose epimerase family.</text>
</comment>
<dbReference type="PIRSF" id="PIRSF005096">
    <property type="entry name" value="GALM"/>
    <property type="match status" value="1"/>
</dbReference>
<dbReference type="GO" id="GO:0006006">
    <property type="term" value="P:glucose metabolic process"/>
    <property type="evidence" value="ECO:0007669"/>
    <property type="project" value="TreeGrafter"/>
</dbReference>
<comment type="pathway">
    <text evidence="1 5">Carbohydrate metabolism; hexose metabolism.</text>
</comment>
<keyword evidence="3 5" id="KW-0413">Isomerase</keyword>
<sequence length="349" mass="38577">MFCTGWDFFGGFMIGKASDGKPPIVVRLENENGLSIELMDIGATWLSCKLPLSEGAREVLLGVDNMDDFYRQSAYFGASVGRYANRIAQGRFELGNRTYQVSQNQPPHCLHGGESGFDKKRWTIARQDNQCVVFTLTSPDGDQGFPSELSVKARYELTDDNRVVIEYSASAESDTIVALTNHAYFNLDGEGDVLEHHLQLSADSYLPVGEDGIPESGVTPVVGTGFDFRAGKTIMEDLLTDEDQQKVGGYDHSFLLSENDNFDNSQCQLTSSDGIVSLGIATNQEAIQVYTGNFLADEPGRDDIYHRHDGVALETQCLPNSPNTNLEACLLKAGDLYLNRTEFRFSFKR</sequence>
<dbReference type="InterPro" id="IPR008183">
    <property type="entry name" value="Aldose_1/G6P_1-epimerase"/>
</dbReference>
<dbReference type="AlphaFoldDB" id="A0AAV2VSX0"/>
<dbReference type="InterPro" id="IPR013458">
    <property type="entry name" value="Ald_epimerase_bac"/>
</dbReference>
<dbReference type="Gene3D" id="2.70.98.10">
    <property type="match status" value="1"/>
</dbReference>
<comment type="catalytic activity">
    <reaction evidence="5">
        <text>alpha-D-glucose = beta-D-glucose</text>
        <dbReference type="Rhea" id="RHEA:10264"/>
        <dbReference type="ChEBI" id="CHEBI:15903"/>
        <dbReference type="ChEBI" id="CHEBI:17925"/>
        <dbReference type="EC" id="5.1.3.3"/>
    </reaction>
</comment>
<dbReference type="InterPro" id="IPR011013">
    <property type="entry name" value="Gal_mutarotase_sf_dom"/>
</dbReference>
<feature type="binding site" evidence="8">
    <location>
        <begin position="85"/>
        <end position="86"/>
    </location>
    <ligand>
        <name>beta-D-galactose</name>
        <dbReference type="ChEBI" id="CHEBI:27667"/>
    </ligand>
</feature>
<evidence type="ECO:0000256" key="7">
    <source>
        <dbReference type="PIRSR" id="PIRSR005096-2"/>
    </source>
</evidence>
<evidence type="ECO:0000256" key="5">
    <source>
        <dbReference type="PIRNR" id="PIRNR005096"/>
    </source>
</evidence>
<dbReference type="InterPro" id="IPR047215">
    <property type="entry name" value="Galactose_mutarotase-like"/>
</dbReference>
<dbReference type="SUPFAM" id="SSF74650">
    <property type="entry name" value="Galactose mutarotase-like"/>
    <property type="match status" value="1"/>
</dbReference>